<feature type="region of interest" description="Disordered" evidence="1">
    <location>
        <begin position="195"/>
        <end position="254"/>
    </location>
</feature>
<sequence length="337" mass="37450">MPEHRVPTRHPHGIAVPGQLTFRRPPATGTDEPSDPVAALLKHKALPTSQVLSAAIALCRVGVPKGWITGSDDPRPAPADQVLRRLLADDATREIKDQVWRHIVGQVRDDPDNREDWNLYALGVAAGGLLSRSARLAMPDDPANRVIQAQYRLIHAFLDRMQATVTTAAGHTRWRLDIARPNVYSRLLGGAYDQASGRTAHRRKQRTRRPDETAAEHQARIARLREEEPREMPVGGDDELSAHHAKHHNGPDRRGTEAVIARLQEFVAQSAQMPPADRIDPTSAELLRRTYLDGEPLGQVAADLNLSPSNASKRRATAARQLRRLIARRLPQQRPHS</sequence>
<evidence type="ECO:0000313" key="3">
    <source>
        <dbReference type="Proteomes" id="UP000661193"/>
    </source>
</evidence>
<dbReference type="EMBL" id="JAETXL010000002">
    <property type="protein sequence ID" value="MBL6275583.1"/>
    <property type="molecule type" value="Genomic_DNA"/>
</dbReference>
<evidence type="ECO:0008006" key="4">
    <source>
        <dbReference type="Google" id="ProtNLM"/>
    </source>
</evidence>
<comment type="caution">
    <text evidence="2">The sequence shown here is derived from an EMBL/GenBank/DDBJ whole genome shotgun (WGS) entry which is preliminary data.</text>
</comment>
<dbReference type="RefSeq" id="WP_203220503.1">
    <property type="nucleotide sequence ID" value="NZ_JAETXL010000002.1"/>
</dbReference>
<dbReference type="Proteomes" id="UP000661193">
    <property type="component" value="Unassembled WGS sequence"/>
</dbReference>
<reference evidence="2 3" key="1">
    <citation type="submission" date="2021-01" db="EMBL/GenBank/DDBJ databases">
        <title>Genome sequencing of Micromonospora fiedleri MG-37.</title>
        <authorList>
            <person name="Moreland P.E.J."/>
            <person name="Stach J.E.M."/>
        </authorList>
    </citation>
    <scope>NUCLEOTIDE SEQUENCE [LARGE SCALE GENOMIC DNA]</scope>
    <source>
        <strain evidence="2 3">MG-37</strain>
    </source>
</reference>
<evidence type="ECO:0000313" key="2">
    <source>
        <dbReference type="EMBL" id="MBL6275583.1"/>
    </source>
</evidence>
<feature type="compositionally biased region" description="Basic and acidic residues" evidence="1">
    <location>
        <begin position="208"/>
        <end position="231"/>
    </location>
</feature>
<evidence type="ECO:0000256" key="1">
    <source>
        <dbReference type="SAM" id="MobiDB-lite"/>
    </source>
</evidence>
<keyword evidence="3" id="KW-1185">Reference proteome</keyword>
<feature type="region of interest" description="Disordered" evidence="1">
    <location>
        <begin position="1"/>
        <end position="34"/>
    </location>
</feature>
<accession>A0ABS1UGX8</accession>
<gene>
    <name evidence="2" type="ORF">JMF97_05335</name>
</gene>
<protein>
    <recommendedName>
        <fullName evidence="4">Sigma-70 family RNA polymerase sigma factor</fullName>
    </recommendedName>
</protein>
<organism evidence="2 3">
    <name type="scientific">Micromonospora fiedleri</name>
    <dbReference type="NCBI Taxonomy" id="1157498"/>
    <lineage>
        <taxon>Bacteria</taxon>
        <taxon>Bacillati</taxon>
        <taxon>Actinomycetota</taxon>
        <taxon>Actinomycetes</taxon>
        <taxon>Micromonosporales</taxon>
        <taxon>Micromonosporaceae</taxon>
        <taxon>Micromonospora</taxon>
    </lineage>
</organism>
<name>A0ABS1UGX8_9ACTN</name>
<proteinExistence type="predicted"/>